<evidence type="ECO:0008006" key="2">
    <source>
        <dbReference type="Google" id="ProtNLM"/>
    </source>
</evidence>
<proteinExistence type="predicted"/>
<evidence type="ECO:0000313" key="1">
    <source>
        <dbReference type="EMBL" id="QBY31858.1"/>
    </source>
</evidence>
<reference evidence="1" key="1">
    <citation type="submission" date="2019-03" db="EMBL/GenBank/DDBJ databases">
        <title>Complete genome sequence of enteropathogenic Citrobacter rodentium strain DBS100.</title>
        <authorList>
            <person name="Popov G."/>
            <person name="Fiebig A."/>
            <person name="Shideler S."/>
            <person name="Coombes B."/>
            <person name="Savchenko A."/>
        </authorList>
    </citation>
    <scope>NUCLEOTIDE SEQUENCE</scope>
    <source>
        <strain evidence="1">DBS100</strain>
    </source>
</reference>
<sequence>MSTKNDGHYFCGAGGNRPDGLNETLTLIWCSLGKPGTIPTKLKKMRENVKQFILPEKRKRPKKRTVRISKTQYPVHLKHLK</sequence>
<organism evidence="1">
    <name type="scientific">Citrobacter rodentium</name>
    <dbReference type="NCBI Taxonomy" id="67825"/>
    <lineage>
        <taxon>Bacteria</taxon>
        <taxon>Pseudomonadati</taxon>
        <taxon>Pseudomonadota</taxon>
        <taxon>Gammaproteobacteria</taxon>
        <taxon>Enterobacterales</taxon>
        <taxon>Enterobacteriaceae</taxon>
        <taxon>Citrobacter</taxon>
    </lineage>
</organism>
<protein>
    <recommendedName>
        <fullName evidence="2">Copper resistance protein</fullName>
    </recommendedName>
</protein>
<dbReference type="EMBL" id="CP038008">
    <property type="protein sequence ID" value="QBY31858.1"/>
    <property type="molecule type" value="Genomic_DNA"/>
</dbReference>
<name>A0A482PLX6_CITRO</name>
<dbReference type="AlphaFoldDB" id="A0A482PLX6"/>
<accession>A0A482PLX6</accession>
<gene>
    <name evidence="1" type="ORF">E2R62_25520</name>
</gene>